<keyword evidence="5" id="KW-1185">Reference proteome</keyword>
<dbReference type="Proteomes" id="UP000199077">
    <property type="component" value="Chromosome I"/>
</dbReference>
<dbReference type="Pfam" id="PF00239">
    <property type="entry name" value="Resolvase"/>
    <property type="match status" value="1"/>
</dbReference>
<dbReference type="PROSITE" id="PS51736">
    <property type="entry name" value="RECOMBINASES_3"/>
    <property type="match status" value="1"/>
</dbReference>
<dbReference type="PANTHER" id="PTHR30461:SF23">
    <property type="entry name" value="DNA RECOMBINASE-RELATED"/>
    <property type="match status" value="1"/>
</dbReference>
<proteinExistence type="predicted"/>
<dbReference type="GO" id="GO:0000150">
    <property type="term" value="F:DNA strand exchange activity"/>
    <property type="evidence" value="ECO:0007669"/>
    <property type="project" value="InterPro"/>
</dbReference>
<dbReference type="InterPro" id="IPR006119">
    <property type="entry name" value="Resolv_N"/>
</dbReference>
<dbReference type="SMART" id="SM00857">
    <property type="entry name" value="Resolvase"/>
    <property type="match status" value="1"/>
</dbReference>
<feature type="domain" description="Resolvase/invertase-type recombinase catalytic" evidence="2">
    <location>
        <begin position="11"/>
        <end position="159"/>
    </location>
</feature>
<dbReference type="OrthoDB" id="4500247at2"/>
<dbReference type="AlphaFoldDB" id="A0A1H0LVQ9"/>
<dbReference type="CDD" id="cd00338">
    <property type="entry name" value="Ser_Recombinase"/>
    <property type="match status" value="1"/>
</dbReference>
<keyword evidence="1" id="KW-0175">Coiled coil</keyword>
<gene>
    <name evidence="4" type="ORF">SAMN04489867_0414</name>
</gene>
<accession>A0A1H0LVQ9</accession>
<dbReference type="Gene3D" id="3.90.1750.20">
    <property type="entry name" value="Putative Large Serine Recombinase, Chain B, Domain 2"/>
    <property type="match status" value="1"/>
</dbReference>
<reference evidence="5" key="1">
    <citation type="submission" date="2016-10" db="EMBL/GenBank/DDBJ databases">
        <authorList>
            <person name="Varghese N."/>
            <person name="Submissions S."/>
        </authorList>
    </citation>
    <scope>NUCLEOTIDE SEQUENCE [LARGE SCALE GENOMIC DNA]</scope>
    <source>
        <strain evidence="5">DSM 22329</strain>
    </source>
</reference>
<dbReference type="RefSeq" id="WP_091780820.1">
    <property type="nucleotide sequence ID" value="NZ_LT629711.1"/>
</dbReference>
<evidence type="ECO:0000256" key="1">
    <source>
        <dbReference type="SAM" id="Coils"/>
    </source>
</evidence>
<dbReference type="PANTHER" id="PTHR30461">
    <property type="entry name" value="DNA-INVERTASE FROM LAMBDOID PROPHAGE"/>
    <property type="match status" value="1"/>
</dbReference>
<evidence type="ECO:0000313" key="5">
    <source>
        <dbReference type="Proteomes" id="UP000199077"/>
    </source>
</evidence>
<name>A0A1H0LVQ9_9MICO</name>
<dbReference type="Pfam" id="PF07508">
    <property type="entry name" value="Recombinase"/>
    <property type="match status" value="1"/>
</dbReference>
<dbReference type="InterPro" id="IPR050639">
    <property type="entry name" value="SSR_resolvase"/>
</dbReference>
<dbReference type="InterPro" id="IPR038109">
    <property type="entry name" value="DNA_bind_recomb_sf"/>
</dbReference>
<dbReference type="InterPro" id="IPR036162">
    <property type="entry name" value="Resolvase-like_N_sf"/>
</dbReference>
<dbReference type="STRING" id="443156.SAMN04489867_0414"/>
<dbReference type="InterPro" id="IPR011109">
    <property type="entry name" value="DNA_bind_recombinase_dom"/>
</dbReference>
<dbReference type="PROSITE" id="PS51737">
    <property type="entry name" value="RECOMBINASE_DNA_BIND"/>
    <property type="match status" value="1"/>
</dbReference>
<dbReference type="GO" id="GO:0003677">
    <property type="term" value="F:DNA binding"/>
    <property type="evidence" value="ECO:0007669"/>
    <property type="project" value="InterPro"/>
</dbReference>
<feature type="domain" description="Recombinase" evidence="3">
    <location>
        <begin position="167"/>
        <end position="278"/>
    </location>
</feature>
<organism evidence="4 5">
    <name type="scientific">Pedococcus dokdonensis</name>
    <dbReference type="NCBI Taxonomy" id="443156"/>
    <lineage>
        <taxon>Bacteria</taxon>
        <taxon>Bacillati</taxon>
        <taxon>Actinomycetota</taxon>
        <taxon>Actinomycetes</taxon>
        <taxon>Micrococcales</taxon>
        <taxon>Intrasporangiaceae</taxon>
        <taxon>Pedococcus</taxon>
    </lineage>
</organism>
<dbReference type="SUPFAM" id="SSF53041">
    <property type="entry name" value="Resolvase-like"/>
    <property type="match status" value="1"/>
</dbReference>
<feature type="coiled-coil region" evidence="1">
    <location>
        <begin position="127"/>
        <end position="154"/>
    </location>
</feature>
<evidence type="ECO:0000259" key="3">
    <source>
        <dbReference type="PROSITE" id="PS51737"/>
    </source>
</evidence>
<dbReference type="Gene3D" id="3.40.50.1390">
    <property type="entry name" value="Resolvase, N-terminal catalytic domain"/>
    <property type="match status" value="1"/>
</dbReference>
<sequence length="489" mass="53986">MSRTQQQAPVRAAIYARISRDRAGERAGVEQQERECRALAERLGWEVVAVYVDNDISAYKGKPRPQYRAMLDAVRRGDVGGLVAWHTDRLHRRLVDLEELVTLAETKHVEIRTVTAGDVDLSTAGGRMNARILAAVAQQEVEHLRERVQAKRKTMLEAGAYRGGKRPFGYRKGGMVVRPREAEVVARASRDVLAGRSLKGIARELNQQRVRTSSGAEWTSLSLRDVLIRPRNAGLIHTGKASVPTAELTIVGRAQWPALVDEDTWRAVHALLTAPSRRHPNHKTDPSWLLSGIARCGATGPEGQPCGGVIRATSIGATPSRPNITPTAHYRCAEFAHLTVLVPKTDDYVRQVVAEMVRDARVLALLSPSGDDGRMERGRERRAVLVRQIEQTEADYDADLIDARRFKAKTDRIRVELEEVETLLAEGTRAGVALPIVGARDPGQAFLDAPLDVQRQVLRTVLGVQIMPAAYRGAAWSSDRLALSRVGER</sequence>
<dbReference type="EMBL" id="LT629711">
    <property type="protein sequence ID" value="SDO72257.1"/>
    <property type="molecule type" value="Genomic_DNA"/>
</dbReference>
<protein>
    <submittedName>
        <fullName evidence="4">Site-specific DNA recombinase</fullName>
    </submittedName>
</protein>
<evidence type="ECO:0000313" key="4">
    <source>
        <dbReference type="EMBL" id="SDO72257.1"/>
    </source>
</evidence>
<evidence type="ECO:0000259" key="2">
    <source>
        <dbReference type="PROSITE" id="PS51736"/>
    </source>
</evidence>